<dbReference type="EMBL" id="FUWY01000004">
    <property type="protein sequence ID" value="SJZ75924.1"/>
    <property type="molecule type" value="Genomic_DNA"/>
</dbReference>
<proteinExistence type="predicted"/>
<reference evidence="2" key="1">
    <citation type="submission" date="2017-02" db="EMBL/GenBank/DDBJ databases">
        <authorList>
            <person name="Varghese N."/>
            <person name="Submissions S."/>
        </authorList>
    </citation>
    <scope>NUCLEOTIDE SEQUENCE [LARGE SCALE GENOMIC DNA]</scope>
    <source>
        <strain evidence="2">ATCC 25662</strain>
    </source>
</reference>
<dbReference type="Proteomes" id="UP000243297">
    <property type="component" value="Unassembled WGS sequence"/>
</dbReference>
<name>A0A1T4N9J6_9FIRM</name>
<evidence type="ECO:0000313" key="2">
    <source>
        <dbReference type="Proteomes" id="UP000243297"/>
    </source>
</evidence>
<protein>
    <submittedName>
        <fullName evidence="1">Uncharacterized protein</fullName>
    </submittedName>
</protein>
<organism evidence="1 2">
    <name type="scientific">Anaerorhabdus furcosa</name>
    <dbReference type="NCBI Taxonomy" id="118967"/>
    <lineage>
        <taxon>Bacteria</taxon>
        <taxon>Bacillati</taxon>
        <taxon>Bacillota</taxon>
        <taxon>Erysipelotrichia</taxon>
        <taxon>Erysipelotrichales</taxon>
        <taxon>Erysipelotrichaceae</taxon>
        <taxon>Anaerorhabdus</taxon>
    </lineage>
</organism>
<dbReference type="RefSeq" id="WP_078711936.1">
    <property type="nucleotide sequence ID" value="NZ_FUWY01000004.1"/>
</dbReference>
<evidence type="ECO:0000313" key="1">
    <source>
        <dbReference type="EMBL" id="SJZ75924.1"/>
    </source>
</evidence>
<dbReference type="PROSITE" id="PS51257">
    <property type="entry name" value="PROKAR_LIPOPROTEIN"/>
    <property type="match status" value="1"/>
</dbReference>
<dbReference type="AlphaFoldDB" id="A0A1T4N9J6"/>
<sequence>MRIRNIFICVITLLLLTGCTKEKYVTEVFSDNLKMRTYNDRVVYDFNESEVVITIRNDDSIHLDNILEISEYNENSMFTLAQAGDLVLFIIDDEDKSLGANVTITKQELPKYHELYKEVGEYKIGYMTLPGTDQRRSDLLDRLDIKIK</sequence>
<gene>
    <name evidence="1" type="ORF">SAMN02745191_1537</name>
</gene>
<keyword evidence="2" id="KW-1185">Reference proteome</keyword>
<dbReference type="OrthoDB" id="956454at2"/>
<dbReference type="STRING" id="118967.SAMN02745191_1537"/>
<accession>A0A1T4N9J6</accession>